<feature type="region of interest" description="Disordered" evidence="1">
    <location>
        <begin position="157"/>
        <end position="182"/>
    </location>
</feature>
<evidence type="ECO:0000313" key="3">
    <source>
        <dbReference type="Proteomes" id="UP000254569"/>
    </source>
</evidence>
<dbReference type="OrthoDB" id="4475417at2"/>
<sequence length="211" mass="23170">MTTTSSEPFFSWTSRRIDLSAAEDARSMVPELDESLRCGSRKARLLAIHDEEGETEYVALLVGDVSGRSDVTVREVDEERLLVEASRPSTEPEILLGVASTPGAGHLDAHHVDREVFVEGPVRSLIIRSGARSVVVEWDHGEGRYSAPQKQCVVRDAAPTVSAHPEPATKRETTRSRGARTFPGPRVARWWQRLLSHPGSANPERTPVVCG</sequence>
<dbReference type="AlphaFoldDB" id="A0A379LXD7"/>
<evidence type="ECO:0000313" key="2">
    <source>
        <dbReference type="EMBL" id="SUE13993.1"/>
    </source>
</evidence>
<keyword evidence="3" id="KW-1185">Reference proteome</keyword>
<dbReference type="Proteomes" id="UP000254569">
    <property type="component" value="Unassembled WGS sequence"/>
</dbReference>
<evidence type="ECO:0000256" key="1">
    <source>
        <dbReference type="SAM" id="MobiDB-lite"/>
    </source>
</evidence>
<dbReference type="EMBL" id="UGVI01000001">
    <property type="protein sequence ID" value="SUE13993.1"/>
    <property type="molecule type" value="Genomic_DNA"/>
</dbReference>
<proteinExistence type="predicted"/>
<reference evidence="2 3" key="1">
    <citation type="submission" date="2018-06" db="EMBL/GenBank/DDBJ databases">
        <authorList>
            <consortium name="Pathogen Informatics"/>
            <person name="Doyle S."/>
        </authorList>
    </citation>
    <scope>NUCLEOTIDE SEQUENCE [LARGE SCALE GENOMIC DNA]</scope>
    <source>
        <strain evidence="2 3">NCTC13296</strain>
    </source>
</reference>
<gene>
    <name evidence="2" type="ORF">NCTC13296_00826</name>
</gene>
<name>A0A379LXD7_9NOCA</name>
<protein>
    <submittedName>
        <fullName evidence="2">Uncharacterized protein</fullName>
    </submittedName>
</protein>
<dbReference type="RefSeq" id="WP_064064071.1">
    <property type="nucleotide sequence ID" value="NZ_CP101467.1"/>
</dbReference>
<accession>A0A379LXD7</accession>
<organism evidence="2 3">
    <name type="scientific">Rhodococcus gordoniae</name>
    <dbReference type="NCBI Taxonomy" id="223392"/>
    <lineage>
        <taxon>Bacteria</taxon>
        <taxon>Bacillati</taxon>
        <taxon>Actinomycetota</taxon>
        <taxon>Actinomycetes</taxon>
        <taxon>Mycobacteriales</taxon>
        <taxon>Nocardiaceae</taxon>
        <taxon>Rhodococcus</taxon>
    </lineage>
</organism>